<organism evidence="10 11">
    <name type="scientific">Paenibacillus bovis</name>
    <dbReference type="NCBI Taxonomy" id="1616788"/>
    <lineage>
        <taxon>Bacteria</taxon>
        <taxon>Bacillati</taxon>
        <taxon>Bacillota</taxon>
        <taxon>Bacilli</taxon>
        <taxon>Bacillales</taxon>
        <taxon>Paenibacillaceae</taxon>
        <taxon>Paenibacillus</taxon>
    </lineage>
</organism>
<dbReference type="SMART" id="SM00304">
    <property type="entry name" value="HAMP"/>
    <property type="match status" value="1"/>
</dbReference>
<evidence type="ECO:0000259" key="8">
    <source>
        <dbReference type="PROSITE" id="PS50111"/>
    </source>
</evidence>
<keyword evidence="3 7" id="KW-0472">Membrane</keyword>
<dbReference type="InterPro" id="IPR004089">
    <property type="entry name" value="MCPsignal_dom"/>
</dbReference>
<keyword evidence="7" id="KW-1133">Transmembrane helix</keyword>
<dbReference type="Pfam" id="PF00672">
    <property type="entry name" value="HAMP"/>
    <property type="match status" value="1"/>
</dbReference>
<dbReference type="CDD" id="cd19410">
    <property type="entry name" value="HK9-like_sensor"/>
    <property type="match status" value="1"/>
</dbReference>
<evidence type="ECO:0000256" key="5">
    <source>
        <dbReference type="ARBA" id="ARBA00029447"/>
    </source>
</evidence>
<dbReference type="Proteomes" id="UP000078148">
    <property type="component" value="Chromosome"/>
</dbReference>
<evidence type="ECO:0000256" key="3">
    <source>
        <dbReference type="ARBA" id="ARBA00023136"/>
    </source>
</evidence>
<protein>
    <recommendedName>
        <fullName evidence="12">Chemotaxis protein</fullName>
    </recommendedName>
</protein>
<dbReference type="EMBL" id="CP013023">
    <property type="protein sequence ID" value="ANF96949.1"/>
    <property type="molecule type" value="Genomic_DNA"/>
</dbReference>
<feature type="transmembrane region" description="Helical" evidence="7">
    <location>
        <begin position="186"/>
        <end position="206"/>
    </location>
</feature>
<dbReference type="InterPro" id="IPR003660">
    <property type="entry name" value="HAMP_dom"/>
</dbReference>
<keyword evidence="11" id="KW-1185">Reference proteome</keyword>
<dbReference type="GO" id="GO:0005886">
    <property type="term" value="C:plasma membrane"/>
    <property type="evidence" value="ECO:0007669"/>
    <property type="project" value="UniProtKB-SubCell"/>
</dbReference>
<keyword evidence="2" id="KW-1003">Cell membrane</keyword>
<dbReference type="AlphaFoldDB" id="A0A172ZHE2"/>
<evidence type="ECO:0000313" key="11">
    <source>
        <dbReference type="Proteomes" id="UP000078148"/>
    </source>
</evidence>
<dbReference type="PANTHER" id="PTHR32089">
    <property type="entry name" value="METHYL-ACCEPTING CHEMOTAXIS PROTEIN MCPB"/>
    <property type="match status" value="1"/>
</dbReference>
<comment type="similarity">
    <text evidence="5">Belongs to the methyl-accepting chemotaxis (MCP) protein family.</text>
</comment>
<evidence type="ECO:0000256" key="1">
    <source>
        <dbReference type="ARBA" id="ARBA00004236"/>
    </source>
</evidence>
<dbReference type="PANTHER" id="PTHR32089:SF112">
    <property type="entry name" value="LYSOZYME-LIKE PROTEIN-RELATED"/>
    <property type="match status" value="1"/>
</dbReference>
<comment type="subcellular location">
    <subcellularLocation>
        <location evidence="1">Cell membrane</location>
    </subcellularLocation>
</comment>
<dbReference type="PROSITE" id="PS50111">
    <property type="entry name" value="CHEMOTAXIS_TRANSDUC_2"/>
    <property type="match status" value="1"/>
</dbReference>
<evidence type="ECO:0000256" key="4">
    <source>
        <dbReference type="ARBA" id="ARBA00023224"/>
    </source>
</evidence>
<name>A0A172ZHE2_9BACL</name>
<gene>
    <name evidence="10" type="ORF">AR543_13665</name>
</gene>
<evidence type="ECO:0008006" key="12">
    <source>
        <dbReference type="Google" id="ProtNLM"/>
    </source>
</evidence>
<dbReference type="InterPro" id="IPR007891">
    <property type="entry name" value="CHASE3"/>
</dbReference>
<evidence type="ECO:0000256" key="7">
    <source>
        <dbReference type="SAM" id="Phobius"/>
    </source>
</evidence>
<accession>A0A172ZHE2</accession>
<reference evidence="10 11" key="2">
    <citation type="journal article" date="2016" name="Int. J. Syst. Evol. Microbiol.">
        <title>Paenibacillus bovis sp. nov., isolated from raw yak (Bos grunniens) milk.</title>
        <authorList>
            <person name="Gao C."/>
            <person name="Han J."/>
            <person name="Liu Z."/>
            <person name="Xu X."/>
            <person name="Hang F."/>
            <person name="Wu Z."/>
        </authorList>
    </citation>
    <scope>NUCLEOTIDE SEQUENCE [LARGE SCALE GENOMIC DNA]</scope>
    <source>
        <strain evidence="10 11">BD3526</strain>
    </source>
</reference>
<feature type="domain" description="Methyl-accepting transducer" evidence="8">
    <location>
        <begin position="281"/>
        <end position="517"/>
    </location>
</feature>
<reference evidence="11" key="1">
    <citation type="submission" date="2015-10" db="EMBL/GenBank/DDBJ databases">
        <title>Genome of Paenibacillus bovis sp. nov.</title>
        <authorList>
            <person name="Wu Z."/>
            <person name="Gao C."/>
            <person name="Liu Z."/>
            <person name="Zheng H."/>
        </authorList>
    </citation>
    <scope>NUCLEOTIDE SEQUENCE [LARGE SCALE GENOMIC DNA]</scope>
    <source>
        <strain evidence="11">BD3526</strain>
    </source>
</reference>
<evidence type="ECO:0000313" key="10">
    <source>
        <dbReference type="EMBL" id="ANF96949.1"/>
    </source>
</evidence>
<dbReference type="KEGG" id="pbv:AR543_13665"/>
<dbReference type="CDD" id="cd06225">
    <property type="entry name" value="HAMP"/>
    <property type="match status" value="1"/>
</dbReference>
<dbReference type="Pfam" id="PF05227">
    <property type="entry name" value="CHASE3"/>
    <property type="match status" value="1"/>
</dbReference>
<dbReference type="SUPFAM" id="SSF58104">
    <property type="entry name" value="Methyl-accepting chemotaxis protein (MCP) signaling domain"/>
    <property type="match status" value="1"/>
</dbReference>
<dbReference type="PROSITE" id="PS50885">
    <property type="entry name" value="HAMP"/>
    <property type="match status" value="1"/>
</dbReference>
<proteinExistence type="inferred from homology"/>
<evidence type="ECO:0000256" key="2">
    <source>
        <dbReference type="ARBA" id="ARBA00022475"/>
    </source>
</evidence>
<keyword evidence="7" id="KW-0812">Transmembrane</keyword>
<dbReference type="Gene3D" id="1.10.287.950">
    <property type="entry name" value="Methyl-accepting chemotaxis protein"/>
    <property type="match status" value="1"/>
</dbReference>
<feature type="domain" description="HAMP" evidence="9">
    <location>
        <begin position="208"/>
        <end position="262"/>
    </location>
</feature>
<sequence length="567" mass="61449">MKMNIMNKILLGYIIIVLFFAATIVIVHSRINSLEKSMNFVASHDMQVHDLANQMKLNVVDMETGQRGFVITGEDGYLAPYNDGKTKWVQNYNALYPLLADNPTQQKNLNAIKARIENWINVAGEPVIELKRANNTAALNQFFVTDPGKTDMDAFRQQLNTFLDTETQLTIKRVEGIHSSNINLKILLYSLLAAVTLLSIIIGTFISRRISKNVKAVTATIDDIASSGGDLTRRIEVKSNDEMKDLGEATNALLSSLQQIIGEIKTNTLQLAEASVQLEKGAFENSRSAAEVAQSIQRVSEGAENQVSRTEDISAVMEQSIAGLDVVAGTTHEVAGLAKTTKDLASVGEDKIHRSVSSVEGMAHAFKEIQSSVRELADRSREILSITGYISETSNQTNLLALNAAIEAARAGEHGLGFSVVADEIRKLADQSSRSTKEISTIITSMTTGIQGIVQLVTDSASNVEEGVSSLNEAGDTFGTIVAQIDSLNAQITDVAASVEQMSKGTQSVGSALQEITRITEETAAFTEEVSSMTEAQTTSLMQMTATTEQLKEMSTSLETVVNQFKI</sequence>
<dbReference type="STRING" id="1616788.AR543_13665"/>
<dbReference type="SMART" id="SM00283">
    <property type="entry name" value="MA"/>
    <property type="match status" value="1"/>
</dbReference>
<evidence type="ECO:0000259" key="9">
    <source>
        <dbReference type="PROSITE" id="PS50885"/>
    </source>
</evidence>
<dbReference type="Gene3D" id="6.10.340.10">
    <property type="match status" value="1"/>
</dbReference>
<keyword evidence="4 6" id="KW-0807">Transducer</keyword>
<evidence type="ECO:0000256" key="6">
    <source>
        <dbReference type="PROSITE-ProRule" id="PRU00284"/>
    </source>
</evidence>
<dbReference type="Pfam" id="PF00015">
    <property type="entry name" value="MCPsignal"/>
    <property type="match status" value="1"/>
</dbReference>
<dbReference type="GO" id="GO:0007165">
    <property type="term" value="P:signal transduction"/>
    <property type="evidence" value="ECO:0007669"/>
    <property type="project" value="UniProtKB-KW"/>
</dbReference>